<dbReference type="AlphaFoldDB" id="A0A0A0EAF7"/>
<accession>A0A0A0EAF7</accession>
<name>A0A0A0EAF7_9RHOB</name>
<dbReference type="eggNOG" id="ENOG50332Z2">
    <property type="taxonomic scope" value="Bacteria"/>
</dbReference>
<dbReference type="OrthoDB" id="7778431at2"/>
<reference evidence="1 2" key="1">
    <citation type="journal article" date="2015" name="Antonie Van Leeuwenhoek">
        <title>Pseudooceanicola atlanticus gen. nov. sp. nov., isolated from surface seawater of the Atlantic Ocean and reclassification of Oceanicola batsensis, Oceanicola marinus, Oceanicola nitratireducens, Oceanicola nanhaiensis, Oceanicola antarcticus and Oceanicola flagellatus, as Pseudooceanicola batsensis comb. nov., Pseudooceanicola marinus comb. nov., Pseudooceanicola nitratireducens comb. nov., Pseudooceanicola nanhaiensis comb. nov., Pseudooceanicola antarcticus comb. nov., and Pseudooceanicola flagellatus comb. nov.</title>
        <authorList>
            <person name="Lai Q."/>
            <person name="Li G."/>
            <person name="Liu X."/>
            <person name="Du Y."/>
            <person name="Sun F."/>
            <person name="Shao Z."/>
        </authorList>
    </citation>
    <scope>NUCLEOTIDE SEQUENCE [LARGE SCALE GENOMIC DNA]</scope>
    <source>
        <strain evidence="1 2">22II-s11g</strain>
    </source>
</reference>
<dbReference type="RefSeq" id="WP_043750737.1">
    <property type="nucleotide sequence ID" value="NZ_AQQX01000006.1"/>
</dbReference>
<gene>
    <name evidence="1" type="ORF">ATO9_15060</name>
</gene>
<comment type="caution">
    <text evidence="1">The sequence shown here is derived from an EMBL/GenBank/DDBJ whole genome shotgun (WGS) entry which is preliminary data.</text>
</comment>
<sequence>MSNAKNPNDPKGLIRESYRIDGIGEAECRSILVDWALSLPEGVTARDALAALIAEYGEGAPDHPMTALMQEGVQAMPISGRRGGRAGRMSH</sequence>
<organism evidence="1 2">
    <name type="scientific">Pseudooceanicola atlanticus</name>
    <dbReference type="NCBI Taxonomy" id="1461694"/>
    <lineage>
        <taxon>Bacteria</taxon>
        <taxon>Pseudomonadati</taxon>
        <taxon>Pseudomonadota</taxon>
        <taxon>Alphaproteobacteria</taxon>
        <taxon>Rhodobacterales</taxon>
        <taxon>Paracoccaceae</taxon>
        <taxon>Pseudooceanicola</taxon>
    </lineage>
</organism>
<protein>
    <submittedName>
        <fullName evidence="1">Uncharacterized protein</fullName>
    </submittedName>
</protein>
<dbReference type="EMBL" id="AQQX01000006">
    <property type="protein sequence ID" value="KGM47916.1"/>
    <property type="molecule type" value="Genomic_DNA"/>
</dbReference>
<proteinExistence type="predicted"/>
<dbReference type="Proteomes" id="UP000030004">
    <property type="component" value="Unassembled WGS sequence"/>
</dbReference>
<evidence type="ECO:0000313" key="2">
    <source>
        <dbReference type="Proteomes" id="UP000030004"/>
    </source>
</evidence>
<keyword evidence="2" id="KW-1185">Reference proteome</keyword>
<dbReference type="STRING" id="1461694.ATO9_15060"/>
<evidence type="ECO:0000313" key="1">
    <source>
        <dbReference type="EMBL" id="KGM47916.1"/>
    </source>
</evidence>